<dbReference type="PANTHER" id="PTHR12482:SF62">
    <property type="entry name" value="LIPASE ROG1-RELATED"/>
    <property type="match status" value="1"/>
</dbReference>
<dbReference type="VEuPathDB" id="PiroplasmaDB:BBBOND_0212080"/>
<keyword evidence="2" id="KW-0812">Transmembrane</keyword>
<evidence type="ECO:0000313" key="5">
    <source>
        <dbReference type="Proteomes" id="UP000033188"/>
    </source>
</evidence>
<dbReference type="KEGG" id="bbig:BBBOND_0212080"/>
<feature type="domain" description="DUF676" evidence="3">
    <location>
        <begin position="134"/>
        <end position="342"/>
    </location>
</feature>
<dbReference type="Pfam" id="PF05057">
    <property type="entry name" value="DUF676"/>
    <property type="match status" value="1"/>
</dbReference>
<gene>
    <name evidence="4" type="ORF">BBBOND_0212080</name>
</gene>
<dbReference type="GeneID" id="24564607"/>
<name>A0A061D5R9_BABBI</name>
<accession>A0A061D5R9</accession>
<dbReference type="OrthoDB" id="273452at2759"/>
<dbReference type="InterPro" id="IPR007751">
    <property type="entry name" value="DUF676_lipase-like"/>
</dbReference>
<feature type="compositionally biased region" description="Basic and acidic residues" evidence="1">
    <location>
        <begin position="237"/>
        <end position="252"/>
    </location>
</feature>
<proteinExistence type="predicted"/>
<keyword evidence="5" id="KW-1185">Reference proteome</keyword>
<dbReference type="InterPro" id="IPR044294">
    <property type="entry name" value="Lipase-like"/>
</dbReference>
<dbReference type="RefSeq" id="XP_012768252.1">
    <property type="nucleotide sequence ID" value="XM_012912798.1"/>
</dbReference>
<dbReference type="EMBL" id="LK391708">
    <property type="protein sequence ID" value="CDR96066.1"/>
    <property type="molecule type" value="Genomic_DNA"/>
</dbReference>
<evidence type="ECO:0000256" key="1">
    <source>
        <dbReference type="SAM" id="MobiDB-lite"/>
    </source>
</evidence>
<evidence type="ECO:0000313" key="4">
    <source>
        <dbReference type="EMBL" id="CDR96066.1"/>
    </source>
</evidence>
<dbReference type="SUPFAM" id="SSF53474">
    <property type="entry name" value="alpha/beta-Hydrolases"/>
    <property type="match status" value="1"/>
</dbReference>
<sequence>MSSKDTKQQSACLCYHCRVKHSEKTCFADEGDVYHDAAHIEEAKAFWQVISDQVVKEKNRAQALASIVSSKVMEIVKFLGNAFVDIPLDMEHSTEVQADLFAMPESIRMCSDCHCFFSRKAKCHCTKCMGEDYRSHYVILMHGVIAEPFCMAYVAQALMSNYPNLFIYFPHKIAGKSLVGLELVLQMYSSELLELFAKIPKKIKLSVIGHSFGGIILRTWLFYYHRKTPGVYLPKEPTPDEEKKEGAPEVQHDTPAGPYEPPEIQWCNYISFASPHSGIYENNAAFRKVISLAGSKSIDELDNQSVDLLLLVSKEGLEGLKKFQNMIVYGNLWGDHLVAPRTSMLLPRYRINSTMIKAFTKIGEENPGEPHAILDLMSKYDGPRPEDDVGDGVESAVNREEAVDKLVKAFYARVAKVILKTSHVNKLLFDSDKPIVEGDDDAVCRQVLSEEDINTFTKIISDIVVKASDKLMGRLLGKTDLLYQEVLLTALWELTPYKFAVYMPIMCMPHKSIVTPMDIQAYDKLTNKVLTHAAARFVA</sequence>
<dbReference type="Gene3D" id="3.40.50.1820">
    <property type="entry name" value="alpha/beta hydrolase"/>
    <property type="match status" value="1"/>
</dbReference>
<dbReference type="InterPro" id="IPR029058">
    <property type="entry name" value="AB_hydrolase_fold"/>
</dbReference>
<evidence type="ECO:0000259" key="3">
    <source>
        <dbReference type="Pfam" id="PF05057"/>
    </source>
</evidence>
<dbReference type="OMA" id="HYVILMH"/>
<dbReference type="PANTHER" id="PTHR12482">
    <property type="entry name" value="LIPASE ROG1-RELATED-RELATED"/>
    <property type="match status" value="1"/>
</dbReference>
<keyword evidence="2" id="KW-0472">Membrane</keyword>
<organism evidence="4 5">
    <name type="scientific">Babesia bigemina</name>
    <dbReference type="NCBI Taxonomy" id="5866"/>
    <lineage>
        <taxon>Eukaryota</taxon>
        <taxon>Sar</taxon>
        <taxon>Alveolata</taxon>
        <taxon>Apicomplexa</taxon>
        <taxon>Aconoidasida</taxon>
        <taxon>Piroplasmida</taxon>
        <taxon>Babesiidae</taxon>
        <taxon>Babesia</taxon>
    </lineage>
</organism>
<dbReference type="AlphaFoldDB" id="A0A061D5R9"/>
<feature type="transmembrane region" description="Helical" evidence="2">
    <location>
        <begin position="137"/>
        <end position="159"/>
    </location>
</feature>
<feature type="region of interest" description="Disordered" evidence="1">
    <location>
        <begin position="234"/>
        <end position="256"/>
    </location>
</feature>
<keyword evidence="2" id="KW-1133">Transmembrane helix</keyword>
<protein>
    <submittedName>
        <fullName evidence="4">Putative serine esterase domain containing protein</fullName>
    </submittedName>
</protein>
<dbReference type="Proteomes" id="UP000033188">
    <property type="component" value="Chromosome 2"/>
</dbReference>
<reference evidence="5" key="1">
    <citation type="submission" date="2014-06" db="EMBL/GenBank/DDBJ databases">
        <authorList>
            <person name="Aslett M."/>
            <person name="De Silva N."/>
        </authorList>
    </citation>
    <scope>NUCLEOTIDE SEQUENCE [LARGE SCALE GENOMIC DNA]</scope>
    <source>
        <strain evidence="5">Bond</strain>
    </source>
</reference>
<evidence type="ECO:0000256" key="2">
    <source>
        <dbReference type="SAM" id="Phobius"/>
    </source>
</evidence>